<dbReference type="CDD" id="cd09872">
    <property type="entry name" value="PIN_Sll0205-like"/>
    <property type="match status" value="1"/>
</dbReference>
<dbReference type="InterPro" id="IPR041705">
    <property type="entry name" value="PIN_Sll0205"/>
</dbReference>
<dbReference type="PANTHER" id="PTHR36173">
    <property type="entry name" value="RIBONUCLEASE VAPC16-RELATED"/>
    <property type="match status" value="1"/>
</dbReference>
<dbReference type="Pfam" id="PF01850">
    <property type="entry name" value="PIN"/>
    <property type="match status" value="1"/>
</dbReference>
<accession>A0AAU8P8K8</accession>
<feature type="domain" description="PIN" evidence="1">
    <location>
        <begin position="4"/>
        <end position="120"/>
    </location>
</feature>
<keyword evidence="3" id="KW-1185">Reference proteome</keyword>
<evidence type="ECO:0000259" key="1">
    <source>
        <dbReference type="Pfam" id="PF01850"/>
    </source>
</evidence>
<proteinExistence type="predicted"/>
<dbReference type="AlphaFoldDB" id="A0AAU8P8K8"/>
<protein>
    <submittedName>
        <fullName evidence="2">PilT protein domain protein</fullName>
    </submittedName>
</protein>
<dbReference type="Gene3D" id="3.40.50.1010">
    <property type="entry name" value="5'-nuclease"/>
    <property type="match status" value="1"/>
</dbReference>
<dbReference type="PANTHER" id="PTHR36173:SF2">
    <property type="entry name" value="RIBONUCLEASE VAPC16"/>
    <property type="match status" value="1"/>
</dbReference>
<dbReference type="InterPro" id="IPR029060">
    <property type="entry name" value="PIN-like_dom_sf"/>
</dbReference>
<dbReference type="Proteomes" id="UP000009229">
    <property type="component" value="Chromosome"/>
</dbReference>
<dbReference type="RefSeq" id="WP_013821693.1">
    <property type="nucleotide sequence ID" value="NC_015573.1"/>
</dbReference>
<dbReference type="SUPFAM" id="SSF88723">
    <property type="entry name" value="PIN domain-like"/>
    <property type="match status" value="1"/>
</dbReference>
<reference evidence="3" key="1">
    <citation type="submission" date="2011-05" db="EMBL/GenBank/DDBJ databases">
        <title>Complete sequence of Desulfotomaculum kuznetsovii DSM 6115.</title>
        <authorList>
            <person name="Lucas S."/>
            <person name="Han J."/>
            <person name="Lapidus A."/>
            <person name="Cheng J.-F."/>
            <person name="Goodwin L."/>
            <person name="Pitluck S."/>
            <person name="Peters L."/>
            <person name="Mikhailova N."/>
            <person name="Lu M."/>
            <person name="Saunders E."/>
            <person name="Han C."/>
            <person name="Tapia R."/>
            <person name="Land M."/>
            <person name="Hauser L."/>
            <person name="Kyrpides N."/>
            <person name="Ivanova N."/>
            <person name="Pagani I."/>
            <person name="Nazina T."/>
            <person name="Ivanova A."/>
            <person name="Parshina S."/>
            <person name="Kuever J."/>
            <person name="Muyzer G."/>
            <person name="Plugge C."/>
            <person name="Stams A."/>
            <person name="Woyke T."/>
        </authorList>
    </citation>
    <scope>NUCLEOTIDE SEQUENCE [LARGE SCALE GENOMIC DNA]</scope>
    <source>
        <strain evidence="3">DSM 6115 / VKM B-1805 / 17</strain>
    </source>
</reference>
<evidence type="ECO:0000313" key="3">
    <source>
        <dbReference type="Proteomes" id="UP000009229"/>
    </source>
</evidence>
<dbReference type="InterPro" id="IPR002716">
    <property type="entry name" value="PIN_dom"/>
</dbReference>
<name>A0AAU8P8K8_DESK7</name>
<organism evidence="2 3">
    <name type="scientific">Desulfofundulus kuznetsovii (strain DSM 6115 / VKM B-1805 / 17)</name>
    <name type="common">Desulfotomaculum kuznetsovii</name>
    <dbReference type="NCBI Taxonomy" id="760568"/>
    <lineage>
        <taxon>Bacteria</taxon>
        <taxon>Bacillati</taxon>
        <taxon>Bacillota</taxon>
        <taxon>Clostridia</taxon>
        <taxon>Eubacteriales</taxon>
        <taxon>Peptococcaceae</taxon>
        <taxon>Desulfofundulus</taxon>
    </lineage>
</organism>
<dbReference type="EMBL" id="CP002770">
    <property type="protein sequence ID" value="AEG14178.1"/>
    <property type="molecule type" value="Genomic_DNA"/>
</dbReference>
<dbReference type="InterPro" id="IPR052919">
    <property type="entry name" value="TA_system_RNase"/>
</dbReference>
<dbReference type="KEGG" id="dku:Desku_0562"/>
<evidence type="ECO:0000313" key="2">
    <source>
        <dbReference type="EMBL" id="AEG14178.1"/>
    </source>
</evidence>
<gene>
    <name evidence="2" type="ordered locus">Desku_0562</name>
</gene>
<sequence>MRALLDTHVFLWWITDDPQLSPRARKIISSGENKLYLSAASGWEMAIKARLGKLSLPDNPEPFILEQLAVNAIEPLAVSMRHALHVYTLPDFHRDPFDRLLIAQAQLENLPIITADSKIACYPVEVVW</sequence>